<reference evidence="2" key="1">
    <citation type="submission" date="2023-07" db="EMBL/GenBank/DDBJ databases">
        <authorList>
            <person name="Kim M.K."/>
        </authorList>
    </citation>
    <scope>NUCLEOTIDE SEQUENCE</scope>
    <source>
        <strain evidence="2">CA1-15</strain>
    </source>
</reference>
<comment type="caution">
    <text evidence="2">The sequence shown here is derived from an EMBL/GenBank/DDBJ whole genome shotgun (WGS) entry which is preliminary data.</text>
</comment>
<dbReference type="EMBL" id="JAUQSZ010000009">
    <property type="protein sequence ID" value="MDO7843434.1"/>
    <property type="molecule type" value="Genomic_DNA"/>
</dbReference>
<dbReference type="Proteomes" id="UP001176468">
    <property type="component" value="Unassembled WGS sequence"/>
</dbReference>
<proteinExistence type="predicted"/>
<sequence>MAAEEQRASSTREGRGASAPRVVTERTNLAGASASLLARTAPTEAIVHSVPTINSVTGALDDIGCSIERLDALFKSNTADFGEFLEDDAIPEGVRNRLYNAWMIYILAGEKLDELSAVIGATTEKAYADLRSTQS</sequence>
<evidence type="ECO:0000313" key="2">
    <source>
        <dbReference type="EMBL" id="MDO7843434.1"/>
    </source>
</evidence>
<keyword evidence="3" id="KW-1185">Reference proteome</keyword>
<protein>
    <submittedName>
        <fullName evidence="2">Uncharacterized protein</fullName>
    </submittedName>
</protein>
<feature type="region of interest" description="Disordered" evidence="1">
    <location>
        <begin position="1"/>
        <end position="21"/>
    </location>
</feature>
<dbReference type="RefSeq" id="WP_304561886.1">
    <property type="nucleotide sequence ID" value="NZ_JAUQSZ010000009.1"/>
</dbReference>
<accession>A0ABT9A0S0</accession>
<organism evidence="2 3">
    <name type="scientific">Sphingomonas immobilis</name>
    <dbReference type="NCBI Taxonomy" id="3063997"/>
    <lineage>
        <taxon>Bacteria</taxon>
        <taxon>Pseudomonadati</taxon>
        <taxon>Pseudomonadota</taxon>
        <taxon>Alphaproteobacteria</taxon>
        <taxon>Sphingomonadales</taxon>
        <taxon>Sphingomonadaceae</taxon>
        <taxon>Sphingomonas</taxon>
    </lineage>
</organism>
<feature type="compositionally biased region" description="Basic and acidic residues" evidence="1">
    <location>
        <begin position="1"/>
        <end position="15"/>
    </location>
</feature>
<gene>
    <name evidence="2" type="ORF">Q5H94_13950</name>
</gene>
<evidence type="ECO:0000313" key="3">
    <source>
        <dbReference type="Proteomes" id="UP001176468"/>
    </source>
</evidence>
<name>A0ABT9A0S0_9SPHN</name>
<evidence type="ECO:0000256" key="1">
    <source>
        <dbReference type="SAM" id="MobiDB-lite"/>
    </source>
</evidence>